<gene>
    <name evidence="1" type="ORF">SSCH_430003</name>
</gene>
<accession>A0A0B7MM39</accession>
<proteinExistence type="predicted"/>
<evidence type="ECO:0000313" key="1">
    <source>
        <dbReference type="EMBL" id="CEO89263.1"/>
    </source>
</evidence>
<organism evidence="1 2">
    <name type="scientific">Syntrophaceticus schinkii</name>
    <dbReference type="NCBI Taxonomy" id="499207"/>
    <lineage>
        <taxon>Bacteria</taxon>
        <taxon>Bacillati</taxon>
        <taxon>Bacillota</taxon>
        <taxon>Clostridia</taxon>
        <taxon>Thermoanaerobacterales</taxon>
        <taxon>Thermoanaerobacterales Family III. Incertae Sedis</taxon>
        <taxon>Syntrophaceticus</taxon>
    </lineage>
</organism>
<evidence type="ECO:0000313" key="2">
    <source>
        <dbReference type="Proteomes" id="UP000046155"/>
    </source>
</evidence>
<name>A0A0B7MM39_9FIRM</name>
<protein>
    <submittedName>
        <fullName evidence="1">Uncharacterized protein</fullName>
    </submittedName>
</protein>
<sequence length="51" mass="5650">MTIENDYHKLIVTAIRYNIAGSYENTPSIILNVVSTNKVPIAALSCLHVFT</sequence>
<dbReference type="EMBL" id="CDRZ01000240">
    <property type="protein sequence ID" value="CEO89263.1"/>
    <property type="molecule type" value="Genomic_DNA"/>
</dbReference>
<dbReference type="Proteomes" id="UP000046155">
    <property type="component" value="Unassembled WGS sequence"/>
</dbReference>
<dbReference type="AlphaFoldDB" id="A0A0B7MM39"/>
<keyword evidence="2" id="KW-1185">Reference proteome</keyword>
<reference evidence="2" key="1">
    <citation type="submission" date="2015-01" db="EMBL/GenBank/DDBJ databases">
        <authorList>
            <person name="Manzoor Shahid"/>
            <person name="Zubair Saima"/>
        </authorList>
    </citation>
    <scope>NUCLEOTIDE SEQUENCE [LARGE SCALE GENOMIC DNA]</scope>
    <source>
        <strain evidence="2">Sp3</strain>
    </source>
</reference>